<evidence type="ECO:0000259" key="4">
    <source>
        <dbReference type="PROSITE" id="PS51688"/>
    </source>
</evidence>
<feature type="coiled-coil region" evidence="1">
    <location>
        <begin position="1925"/>
        <end position="1952"/>
    </location>
</feature>
<evidence type="ECO:0000256" key="2">
    <source>
        <dbReference type="SAM" id="MobiDB-lite"/>
    </source>
</evidence>
<dbReference type="SUPFAM" id="SSF56436">
    <property type="entry name" value="C-type lectin-like"/>
    <property type="match status" value="1"/>
</dbReference>
<feature type="compositionally biased region" description="Polar residues" evidence="2">
    <location>
        <begin position="828"/>
        <end position="838"/>
    </location>
</feature>
<evidence type="ECO:0000259" key="3">
    <source>
        <dbReference type="PROSITE" id="PS50041"/>
    </source>
</evidence>
<sequence>MALNYSYKHDISYINYNSKNIPWKLNTSYISQNNQAINSLLNLGSINNNLLIESSQNDIVFNTPQNKNSIVKNNMTVNNNLDVSNILTTAKMDTNADISLINILYFPSLPVNIVGDLIVNGSITSQSVLKDSSSQFFNSILSTSKFTDVSVASSDIFSSDFSYMNIFDTYIYNSIIGYDNSNNSAPAKAIFTDVSLISLILDSSINSLNYIKFCNSANSITIETSNNFSKLAISKPLVIGPSQIVSNISNISVFNGDISCNTLYYSQLFPDVKLNKYFDISIGQVSVSGNVIPSVNNRFNIGSTNYKFNEIYSANFFGFLDGSCSLANDLKKNLDMSFNNLDIGGTFTLNNLNLSQFLSGDLKTITSSISDFSNANRSLLDLSISLYSKSDFDLCLNTNITKRSLLESSFSRLTNDVTNISNSVYSKSDFDLCLNRNLLRINDLSAIVSVVSSPSEIYPNLSYLNSSLVKVNSAKVSDELVFPYAITYIDDNVEDTNIRERYSYRQTTNKATTTVTSAYTITYTRVWTSTPIYTDVDIQPDNASHLYVMMQAIRQTGVSWRRKWYDVDSNTTAQAVYRKKTQAHTRTELGPVTTKYEVDGYRTWQGHRDENTSTRTLAVISSSAEKSLIISAINAYNSSVPYFIGATIINSYSTGGTITADDNYIYHIFTSNGTFRPNFTGPIEALLVGGGGSGARPPTFGGAGGGGGGGGVIHIQERNVSPGDYDIVIGNGGRGTLNESGSDTTAFGATAAGGGRGRPDVGNGIAGGCGGGVSSANILLSGGSKSGNFTGDSNNTATSHGGNGGNLTNITTNPIRGSGGGGAGGNAPNITTEGVSNTGETGSGAGGIGLESNILGTTYYWGGGGGGAVNTFGNTGFTGGYGGKGGGGGGVGQRGVGGGGGGEGGTNSYISNGGKGGYDYYGNGGNGAPNTGGGGGGCLQGGTPGNGGSGIVIIRYQSTLAQRRANWKWYNGTTWNTSITDWTTGRPKVGTRAAIFSNGQLYDYSETDSNLAVFKNTNYRETIVTQVPENDELYADHTFRTWEQHRTNAITLSSTYITYKLVSIHSSPANTTNTTIANFAEQAGFDNIFIGGKRRAGSSANGRSSNDWAWDDATNWDYEEFFRGYTVTTYNSTFTGGTTPVGSSTTTNRPQDASTNTTPTVFHTSTDISQTNVKLPQLVSSSNGSIIATATAIKVLDLPADPSNTTSTNRNVSGYTDIANGSNTRTIQYFTNYASTGNTNPVNVTDYEIQVRTLKYEYDTFSYDNSYNANNGLTTGSFKISENSNNNSNYSDLSFITIPTNYSCIAITNDGMFVALGKASNVTVYIRDISGWIILGSPITINFSAYTNTDVGIKPIELTDINWRKNLQNLAINFNYFTDSATSQLILAFGDTRNVIKVYSYSGGTWSLTNGFYKVTGGSWGSDPLTSYSASVLGVSTDTNFGYFVILSQSPSVLGFSVDDKFYTYNCTTTNNTIRGSRQTLQASHNNYKNIIAFKMTSGAEKIIVSNTYYVFIYNWSATNWTSIRTINYVSSAITFTYPNTSTTRIPAGPRSLDISNISANECVFAIGFPDVLIDISANRKVRGYVEYWKLTDSSLNRLATLMPRKRDFNNSSVDSDEYFFSAGGIKITNANTIIVAPNFKFHFNGTTKKYELDPQIDTWSNHFSRQPTRLLASIQNEVENELVKISARNNNVWIGGKRVTIPINAGGKTSIDWEWTTQSLWNYQNFASGQPNNIQDLRLEFSGNGWNDLGLSNTRRAIFFNTTTDYSSKNTFTIFNNFFFHSSGFSSTYFPTTASTDASNTIIATWFSRITSSNPTNNNTINFKANGAIRYKERVTFSDIRLKENIVDTTPKLADLLKVRVVNYNLKGSKGTKLIGVVAQELEQLFPSLVNDGELSPQDIILGKTESYKSVKYSCFDVILIKAFQEQMAIINKLSLQLDELECKTNSLKTISQDHIILKEELDFLKSENELIQFNINEITNLMAKC</sequence>
<dbReference type="CDD" id="cd00037">
    <property type="entry name" value="CLECT"/>
    <property type="match status" value="1"/>
</dbReference>
<keyword evidence="1" id="KW-0175">Coiled coil</keyword>
<feature type="compositionally biased region" description="Polar residues" evidence="2">
    <location>
        <begin position="1148"/>
        <end position="1158"/>
    </location>
</feature>
<evidence type="ECO:0000256" key="1">
    <source>
        <dbReference type="SAM" id="Coils"/>
    </source>
</evidence>
<protein>
    <recommendedName>
        <fullName evidence="6">Peptidase S74 domain-containing protein</fullName>
    </recommendedName>
</protein>
<dbReference type="InterPro" id="IPR030392">
    <property type="entry name" value="S74_ICA"/>
</dbReference>
<feature type="region of interest" description="Disordered" evidence="2">
    <location>
        <begin position="1138"/>
        <end position="1158"/>
    </location>
</feature>
<name>A0A6C0D2N1_9ZZZZ</name>
<feature type="compositionally biased region" description="Low complexity" evidence="2">
    <location>
        <begin position="1138"/>
        <end position="1147"/>
    </location>
</feature>
<dbReference type="PROSITE" id="PS51688">
    <property type="entry name" value="ICA"/>
    <property type="match status" value="1"/>
</dbReference>
<dbReference type="Pfam" id="PF13884">
    <property type="entry name" value="Peptidase_S74"/>
    <property type="match status" value="1"/>
</dbReference>
<feature type="region of interest" description="Disordered" evidence="2">
    <location>
        <begin position="819"/>
        <end position="847"/>
    </location>
</feature>
<proteinExistence type="predicted"/>
<dbReference type="PROSITE" id="PS50041">
    <property type="entry name" value="C_TYPE_LECTIN_2"/>
    <property type="match status" value="1"/>
</dbReference>
<dbReference type="EMBL" id="MN739534">
    <property type="protein sequence ID" value="QHT11316.1"/>
    <property type="molecule type" value="Genomic_DNA"/>
</dbReference>
<dbReference type="InterPro" id="IPR001304">
    <property type="entry name" value="C-type_lectin-like"/>
</dbReference>
<feature type="domain" description="C-type lectin" evidence="3">
    <location>
        <begin position="1672"/>
        <end position="1749"/>
    </location>
</feature>
<dbReference type="InterPro" id="IPR016187">
    <property type="entry name" value="CTDL_fold"/>
</dbReference>
<reference evidence="5" key="1">
    <citation type="journal article" date="2020" name="Nature">
        <title>Giant virus diversity and host interactions through global metagenomics.</title>
        <authorList>
            <person name="Schulz F."/>
            <person name="Roux S."/>
            <person name="Paez-Espino D."/>
            <person name="Jungbluth S."/>
            <person name="Walsh D.A."/>
            <person name="Denef V.J."/>
            <person name="McMahon K.D."/>
            <person name="Konstantinidis K.T."/>
            <person name="Eloe-Fadrosh E.A."/>
            <person name="Kyrpides N.C."/>
            <person name="Woyke T."/>
        </authorList>
    </citation>
    <scope>NUCLEOTIDE SEQUENCE</scope>
    <source>
        <strain evidence="5">GVMAG-M-3300023174-116</strain>
    </source>
</reference>
<accession>A0A6C0D2N1</accession>
<dbReference type="Gene3D" id="3.10.100.10">
    <property type="entry name" value="Mannose-Binding Protein A, subunit A"/>
    <property type="match status" value="1"/>
</dbReference>
<feature type="domain" description="Peptidase S74" evidence="4">
    <location>
        <begin position="1839"/>
        <end position="1939"/>
    </location>
</feature>
<evidence type="ECO:0000313" key="5">
    <source>
        <dbReference type="EMBL" id="QHT11316.1"/>
    </source>
</evidence>
<evidence type="ECO:0008006" key="6">
    <source>
        <dbReference type="Google" id="ProtNLM"/>
    </source>
</evidence>
<organism evidence="5">
    <name type="scientific">viral metagenome</name>
    <dbReference type="NCBI Taxonomy" id="1070528"/>
    <lineage>
        <taxon>unclassified sequences</taxon>
        <taxon>metagenomes</taxon>
        <taxon>organismal metagenomes</taxon>
    </lineage>
</organism>
<dbReference type="InterPro" id="IPR016186">
    <property type="entry name" value="C-type_lectin-like/link_sf"/>
</dbReference>